<gene>
    <name evidence="3" type="ORF">SAMN05421544_10689</name>
</gene>
<dbReference type="Proteomes" id="UP000198517">
    <property type="component" value="Unassembled WGS sequence"/>
</dbReference>
<evidence type="ECO:0000259" key="2">
    <source>
        <dbReference type="Pfam" id="PF13449"/>
    </source>
</evidence>
<feature type="domain" description="Phytase-like" evidence="2">
    <location>
        <begin position="54"/>
        <end position="366"/>
    </location>
</feature>
<sequence length="383" mass="43169">MRKMKLYRWLPLLASIIGLQSCQTLFNTQVSSKSTLKLLDEYIIPNDAHFQGTLIGGLSGIDYDKEHQQYYSISDDRGSRGVPRYYTLKFDISDNKIKNFSVVAVDSLKMENGQLFPAYGIKGKENQVPDPESIRYNPKENIIVWSSEGERKGDVIENPSIYVAIMSGKTISQLPLPSQFVMDKKNFGPRRNGVFEGMSFSNDYKHLWVSTEEPLYQDSEAAKTIPGKYWSRIIKYSYPSGKILAQYAYPLDKVIQTPIPANAEAMNGISENYVLGNDKMLVLERSYAAGHSDLAVRIYLADFSNAENINNIASLKDYPLKRPATKKLLLDLSNLGIHIDNLEGICFGPKLPNGHQSVLLISDNNFSNDEVTQILLFDLDIKL</sequence>
<dbReference type="PROSITE" id="PS51257">
    <property type="entry name" value="PROKAR_LIPOPROTEIN"/>
    <property type="match status" value="1"/>
</dbReference>
<evidence type="ECO:0000313" key="3">
    <source>
        <dbReference type="EMBL" id="SDE29491.1"/>
    </source>
</evidence>
<dbReference type="Pfam" id="PF13449">
    <property type="entry name" value="Phytase-like"/>
    <property type="match status" value="1"/>
</dbReference>
<dbReference type="PANTHER" id="PTHR37957:SF1">
    <property type="entry name" value="PHYTASE-LIKE DOMAIN-CONTAINING PROTEIN"/>
    <property type="match status" value="1"/>
</dbReference>
<organism evidence="3 4">
    <name type="scientific">Riemerella columbipharyngis</name>
    <dbReference type="NCBI Taxonomy" id="1071918"/>
    <lineage>
        <taxon>Bacteria</taxon>
        <taxon>Pseudomonadati</taxon>
        <taxon>Bacteroidota</taxon>
        <taxon>Flavobacteriia</taxon>
        <taxon>Flavobacteriales</taxon>
        <taxon>Weeksellaceae</taxon>
        <taxon>Riemerella</taxon>
    </lineage>
</organism>
<name>A0A1G7BQS2_9FLAO</name>
<dbReference type="STRING" id="1071918.SAMN05421544_10689"/>
<dbReference type="EMBL" id="FNAS01000006">
    <property type="protein sequence ID" value="SDE29491.1"/>
    <property type="molecule type" value="Genomic_DNA"/>
</dbReference>
<dbReference type="OrthoDB" id="9798539at2"/>
<feature type="chain" id="PRO_5011562950" evidence="1">
    <location>
        <begin position="21"/>
        <end position="383"/>
    </location>
</feature>
<dbReference type="AlphaFoldDB" id="A0A1G7BQS2"/>
<accession>A0A1G7BQS2</accession>
<evidence type="ECO:0000256" key="1">
    <source>
        <dbReference type="SAM" id="SignalP"/>
    </source>
</evidence>
<dbReference type="PANTHER" id="PTHR37957">
    <property type="entry name" value="BLR7070 PROTEIN"/>
    <property type="match status" value="1"/>
</dbReference>
<feature type="signal peptide" evidence="1">
    <location>
        <begin position="1"/>
        <end position="20"/>
    </location>
</feature>
<reference evidence="3 4" key="1">
    <citation type="submission" date="2016-10" db="EMBL/GenBank/DDBJ databases">
        <authorList>
            <person name="de Groot N.N."/>
        </authorList>
    </citation>
    <scope>NUCLEOTIDE SEQUENCE [LARGE SCALE GENOMIC DNA]</scope>
    <source>
        <strain evidence="3 4">DSM 24015</strain>
    </source>
</reference>
<keyword evidence="1" id="KW-0732">Signal</keyword>
<protein>
    <submittedName>
        <fullName evidence="3">Uncharacterized conserved protein</fullName>
    </submittedName>
</protein>
<dbReference type="InterPro" id="IPR027372">
    <property type="entry name" value="Phytase-like_dom"/>
</dbReference>
<keyword evidence="4" id="KW-1185">Reference proteome</keyword>
<proteinExistence type="predicted"/>
<evidence type="ECO:0000313" key="4">
    <source>
        <dbReference type="Proteomes" id="UP000198517"/>
    </source>
</evidence>